<feature type="compositionally biased region" description="Basic and acidic residues" evidence="10">
    <location>
        <begin position="331"/>
        <end position="350"/>
    </location>
</feature>
<protein>
    <recommendedName>
        <fullName evidence="12">Legume lectin domain-containing protein</fullName>
    </recommendedName>
</protein>
<evidence type="ECO:0000256" key="10">
    <source>
        <dbReference type="SAM" id="MobiDB-lite"/>
    </source>
</evidence>
<evidence type="ECO:0000256" key="5">
    <source>
        <dbReference type="ARBA" id="ARBA00022741"/>
    </source>
</evidence>
<accession>A0A8X7RF12</accession>
<keyword evidence="14" id="KW-1185">Reference proteome</keyword>
<evidence type="ECO:0000256" key="2">
    <source>
        <dbReference type="ARBA" id="ARBA00022692"/>
    </source>
</evidence>
<sequence length="389" mass="43854">MRLSIVYSQPDKQLSVTFFPANISALKPLLSLRKDLSPYLLEEEMYLGFTASTGSVGAIHYMMGWFVNGEIEFPRLEFGMLPILPPYPKKSSNRTKTILAVCLTVSVIAVFIPSWIGFVFYLRHKKAKEVLEECEIQYGPHRFAYKELFDATKGFKDKQLLGRGETAMMSTTRLESENDTVGRAIRRRWSGGPRQTRRAAAEKIKLETGERDRGGLRWRTVGRSTVAGDCNGRKAAKRGCHELQSKVRRSTKKMNQVKLATETEVCLAVFGKTFSRMSIQIHHGVSTVVYQRTLWNIKYPRTRPDLSTGVVMYNYIKVKDVKASQPTADSLPDRINKEWKMGKKSSDKFNPDVGGESPKVGGEINDEEAPLITSRLSHIGRTQLGNHAA</sequence>
<keyword evidence="7 11" id="KW-1133">Transmembrane helix</keyword>
<dbReference type="Proteomes" id="UP000886595">
    <property type="component" value="Unassembled WGS sequence"/>
</dbReference>
<keyword evidence="5" id="KW-0547">Nucleotide-binding</keyword>
<feature type="domain" description="Legume lectin" evidence="12">
    <location>
        <begin position="1"/>
        <end position="67"/>
    </location>
</feature>
<evidence type="ECO:0000256" key="8">
    <source>
        <dbReference type="ARBA" id="ARBA00023136"/>
    </source>
</evidence>
<dbReference type="PANTHER" id="PTHR27007">
    <property type="match status" value="1"/>
</dbReference>
<keyword evidence="9" id="KW-0675">Receptor</keyword>
<organism evidence="13 14">
    <name type="scientific">Brassica carinata</name>
    <name type="common">Ethiopian mustard</name>
    <name type="synonym">Abyssinian cabbage</name>
    <dbReference type="NCBI Taxonomy" id="52824"/>
    <lineage>
        <taxon>Eukaryota</taxon>
        <taxon>Viridiplantae</taxon>
        <taxon>Streptophyta</taxon>
        <taxon>Embryophyta</taxon>
        <taxon>Tracheophyta</taxon>
        <taxon>Spermatophyta</taxon>
        <taxon>Magnoliopsida</taxon>
        <taxon>eudicotyledons</taxon>
        <taxon>Gunneridae</taxon>
        <taxon>Pentapetalae</taxon>
        <taxon>rosids</taxon>
        <taxon>malvids</taxon>
        <taxon>Brassicales</taxon>
        <taxon>Brassicaceae</taxon>
        <taxon>Brassiceae</taxon>
        <taxon>Brassica</taxon>
    </lineage>
</organism>
<keyword evidence="4" id="KW-0430">Lectin</keyword>
<evidence type="ECO:0000256" key="11">
    <source>
        <dbReference type="SAM" id="Phobius"/>
    </source>
</evidence>
<dbReference type="AlphaFoldDB" id="A0A8X7RF12"/>
<evidence type="ECO:0000256" key="9">
    <source>
        <dbReference type="ARBA" id="ARBA00023170"/>
    </source>
</evidence>
<evidence type="ECO:0000256" key="7">
    <source>
        <dbReference type="ARBA" id="ARBA00022989"/>
    </source>
</evidence>
<reference evidence="13 14" key="1">
    <citation type="submission" date="2020-02" db="EMBL/GenBank/DDBJ databases">
        <authorList>
            <person name="Ma Q."/>
            <person name="Huang Y."/>
            <person name="Song X."/>
            <person name="Pei D."/>
        </authorList>
    </citation>
    <scope>NUCLEOTIDE SEQUENCE [LARGE SCALE GENOMIC DNA]</scope>
    <source>
        <strain evidence="13">Sxm20200214</strain>
        <tissue evidence="13">Leaf</tissue>
    </source>
</reference>
<evidence type="ECO:0000256" key="1">
    <source>
        <dbReference type="ARBA" id="ARBA00004479"/>
    </source>
</evidence>
<feature type="region of interest" description="Disordered" evidence="10">
    <location>
        <begin position="326"/>
        <end position="389"/>
    </location>
</feature>
<feature type="transmembrane region" description="Helical" evidence="11">
    <location>
        <begin position="98"/>
        <end position="122"/>
    </location>
</feature>
<evidence type="ECO:0000256" key="6">
    <source>
        <dbReference type="ARBA" id="ARBA00022840"/>
    </source>
</evidence>
<evidence type="ECO:0000313" key="13">
    <source>
        <dbReference type="EMBL" id="KAG2287944.1"/>
    </source>
</evidence>
<dbReference type="InterPro" id="IPR001220">
    <property type="entry name" value="Legume_lectin_dom"/>
</dbReference>
<dbReference type="InterPro" id="IPR013320">
    <property type="entry name" value="ConA-like_dom_sf"/>
</dbReference>
<comment type="subcellular location">
    <subcellularLocation>
        <location evidence="1">Membrane</location>
        <topology evidence="1">Single-pass type I membrane protein</topology>
    </subcellularLocation>
</comment>
<dbReference type="InterPro" id="IPR050528">
    <property type="entry name" value="L-type_Lectin-RKs"/>
</dbReference>
<dbReference type="Pfam" id="PF00139">
    <property type="entry name" value="Lectin_legB"/>
    <property type="match status" value="1"/>
</dbReference>
<evidence type="ECO:0000256" key="3">
    <source>
        <dbReference type="ARBA" id="ARBA00022729"/>
    </source>
</evidence>
<keyword evidence="2 11" id="KW-0812">Transmembrane</keyword>
<dbReference type="SUPFAM" id="SSF49899">
    <property type="entry name" value="Concanavalin A-like lectins/glucanases"/>
    <property type="match status" value="1"/>
</dbReference>
<dbReference type="GO" id="GO:0030246">
    <property type="term" value="F:carbohydrate binding"/>
    <property type="evidence" value="ECO:0007669"/>
    <property type="project" value="UniProtKB-KW"/>
</dbReference>
<gene>
    <name evidence="13" type="ORF">Bca52824_047548</name>
</gene>
<dbReference type="EMBL" id="JAAMPC010000010">
    <property type="protein sequence ID" value="KAG2287944.1"/>
    <property type="molecule type" value="Genomic_DNA"/>
</dbReference>
<proteinExistence type="predicted"/>
<keyword evidence="8 11" id="KW-0472">Membrane</keyword>
<dbReference type="Gene3D" id="2.60.120.200">
    <property type="match status" value="1"/>
</dbReference>
<dbReference type="GO" id="GO:0005524">
    <property type="term" value="F:ATP binding"/>
    <property type="evidence" value="ECO:0007669"/>
    <property type="project" value="UniProtKB-KW"/>
</dbReference>
<evidence type="ECO:0000313" key="14">
    <source>
        <dbReference type="Proteomes" id="UP000886595"/>
    </source>
</evidence>
<comment type="caution">
    <text evidence="13">The sequence shown here is derived from an EMBL/GenBank/DDBJ whole genome shotgun (WGS) entry which is preliminary data.</text>
</comment>
<name>A0A8X7RF12_BRACI</name>
<evidence type="ECO:0000259" key="12">
    <source>
        <dbReference type="Pfam" id="PF00139"/>
    </source>
</evidence>
<evidence type="ECO:0000256" key="4">
    <source>
        <dbReference type="ARBA" id="ARBA00022734"/>
    </source>
</evidence>
<keyword evidence="6" id="KW-0067">ATP-binding</keyword>
<keyword evidence="3" id="KW-0732">Signal</keyword>
<dbReference type="GO" id="GO:0016020">
    <property type="term" value="C:membrane"/>
    <property type="evidence" value="ECO:0007669"/>
    <property type="project" value="UniProtKB-SubCell"/>
</dbReference>